<accession>A0A1W1C620</accession>
<keyword evidence="1" id="KW-1133">Transmembrane helix</keyword>
<name>A0A1W1C620_9ZZZZ</name>
<sequence>MCSHTSLCIDILLHPLFLLSCFASVLYQYPFVVFEYFFPLKYIIFSLLGFLLRTTHLLLRIYGLALLLLFYHSLV</sequence>
<gene>
    <name evidence="2" type="ORF">MNB_SUP05-5-920</name>
</gene>
<feature type="transmembrane region" description="Helical" evidence="1">
    <location>
        <begin position="7"/>
        <end position="27"/>
    </location>
</feature>
<evidence type="ECO:0000313" key="2">
    <source>
        <dbReference type="EMBL" id="SFV61172.1"/>
    </source>
</evidence>
<feature type="transmembrane region" description="Helical" evidence="1">
    <location>
        <begin position="57"/>
        <end position="74"/>
    </location>
</feature>
<proteinExistence type="predicted"/>
<evidence type="ECO:0000256" key="1">
    <source>
        <dbReference type="SAM" id="Phobius"/>
    </source>
</evidence>
<dbReference type="AlphaFoldDB" id="A0A1W1C620"/>
<dbReference type="EMBL" id="FPHJ01000032">
    <property type="protein sequence ID" value="SFV61172.1"/>
    <property type="molecule type" value="Genomic_DNA"/>
</dbReference>
<keyword evidence="1" id="KW-0472">Membrane</keyword>
<protein>
    <submittedName>
        <fullName evidence="2">Uncharacterized protein</fullName>
    </submittedName>
</protein>
<organism evidence="2">
    <name type="scientific">hydrothermal vent metagenome</name>
    <dbReference type="NCBI Taxonomy" id="652676"/>
    <lineage>
        <taxon>unclassified sequences</taxon>
        <taxon>metagenomes</taxon>
        <taxon>ecological metagenomes</taxon>
    </lineage>
</organism>
<keyword evidence="1" id="KW-0812">Transmembrane</keyword>
<reference evidence="2" key="1">
    <citation type="submission" date="2016-10" db="EMBL/GenBank/DDBJ databases">
        <authorList>
            <person name="de Groot N.N."/>
        </authorList>
    </citation>
    <scope>NUCLEOTIDE SEQUENCE</scope>
</reference>